<feature type="domain" description="HTH iclR-type" evidence="6">
    <location>
        <begin position="3"/>
        <end position="65"/>
    </location>
</feature>
<dbReference type="RefSeq" id="WP_422120731.1">
    <property type="nucleotide sequence ID" value="NZ_CP059066.1"/>
</dbReference>
<organism evidence="8 9">
    <name type="scientific">Koleobacter methoxysyntrophicus</name>
    <dbReference type="NCBI Taxonomy" id="2751313"/>
    <lineage>
        <taxon>Bacteria</taxon>
        <taxon>Bacillati</taxon>
        <taxon>Bacillota</taxon>
        <taxon>Clostridia</taxon>
        <taxon>Koleobacterales</taxon>
        <taxon>Koleobacteraceae</taxon>
        <taxon>Koleobacter</taxon>
    </lineage>
</organism>
<evidence type="ECO:0000313" key="8">
    <source>
        <dbReference type="EMBL" id="QSQ08904.1"/>
    </source>
</evidence>
<evidence type="ECO:0000256" key="3">
    <source>
        <dbReference type="ARBA" id="ARBA00023163"/>
    </source>
</evidence>
<dbReference type="InterPro" id="IPR036390">
    <property type="entry name" value="WH_DNA-bd_sf"/>
</dbReference>
<dbReference type="InterPro" id="IPR036388">
    <property type="entry name" value="WH-like_DNA-bd_sf"/>
</dbReference>
<evidence type="ECO:0000256" key="5">
    <source>
        <dbReference type="ARBA" id="ARBA00070406"/>
    </source>
</evidence>
<dbReference type="GO" id="GO:0045892">
    <property type="term" value="P:negative regulation of DNA-templated transcription"/>
    <property type="evidence" value="ECO:0007669"/>
    <property type="project" value="TreeGrafter"/>
</dbReference>
<sequence length="251" mass="28248">MAVQSLERALKILDVLAKNPDGLGVTEISREIDLHKSTVYRLLSTFAKWGYVEQNKKLEKYKLGLKIVELSNCILSSLGLREVARPYLEELMKYANEVVHLCVLSDGEVVYIDKVECPSTIRMYSQIGKRAPVHCTGVGKAILAFLPEEEAIRILKAKGLPQKTPNTITNLEEMLKHLEKIRELEYAVDNVEHEEGIRCVATPLFDHTNKVVASISISGPDYRVTGDRIPELAEKIKEIAQQISRKLGYFG</sequence>
<dbReference type="InterPro" id="IPR029016">
    <property type="entry name" value="GAF-like_dom_sf"/>
</dbReference>
<name>A0A8A0RM83_9FIRM</name>
<dbReference type="Pfam" id="PF09339">
    <property type="entry name" value="HTH_IclR"/>
    <property type="match status" value="1"/>
</dbReference>
<dbReference type="Proteomes" id="UP000662904">
    <property type="component" value="Chromosome"/>
</dbReference>
<gene>
    <name evidence="8" type="primary">allR_2</name>
    <name evidence="8" type="ORF">H0A61_01257</name>
</gene>
<dbReference type="Pfam" id="PF01614">
    <property type="entry name" value="IclR_C"/>
    <property type="match status" value="1"/>
</dbReference>
<evidence type="ECO:0000256" key="1">
    <source>
        <dbReference type="ARBA" id="ARBA00023015"/>
    </source>
</evidence>
<dbReference type="InterPro" id="IPR005471">
    <property type="entry name" value="Tscrpt_reg_IclR_N"/>
</dbReference>
<evidence type="ECO:0000256" key="2">
    <source>
        <dbReference type="ARBA" id="ARBA00023125"/>
    </source>
</evidence>
<keyword evidence="3" id="KW-0804">Transcription</keyword>
<protein>
    <recommendedName>
        <fullName evidence="5">Glycerol operon regulatory protein</fullName>
    </recommendedName>
</protein>
<dbReference type="AlphaFoldDB" id="A0A8A0RM83"/>
<dbReference type="SUPFAM" id="SSF46785">
    <property type="entry name" value="Winged helix' DNA-binding domain"/>
    <property type="match status" value="1"/>
</dbReference>
<evidence type="ECO:0000259" key="6">
    <source>
        <dbReference type="PROSITE" id="PS51077"/>
    </source>
</evidence>
<dbReference type="PROSITE" id="PS51077">
    <property type="entry name" value="HTH_ICLR"/>
    <property type="match status" value="1"/>
</dbReference>
<dbReference type="SMART" id="SM00346">
    <property type="entry name" value="HTH_ICLR"/>
    <property type="match status" value="1"/>
</dbReference>
<evidence type="ECO:0000256" key="4">
    <source>
        <dbReference type="ARBA" id="ARBA00058938"/>
    </source>
</evidence>
<dbReference type="KEGG" id="kme:H0A61_01257"/>
<keyword evidence="1" id="KW-0805">Transcription regulation</keyword>
<dbReference type="PANTHER" id="PTHR30136:SF24">
    <property type="entry name" value="HTH-TYPE TRANSCRIPTIONAL REPRESSOR ALLR"/>
    <property type="match status" value="1"/>
</dbReference>
<dbReference type="Gene3D" id="1.10.10.10">
    <property type="entry name" value="Winged helix-like DNA-binding domain superfamily/Winged helix DNA-binding domain"/>
    <property type="match status" value="1"/>
</dbReference>
<dbReference type="GO" id="GO:0003677">
    <property type="term" value="F:DNA binding"/>
    <property type="evidence" value="ECO:0007669"/>
    <property type="project" value="UniProtKB-KW"/>
</dbReference>
<keyword evidence="2" id="KW-0238">DNA-binding</keyword>
<dbReference type="InterPro" id="IPR014757">
    <property type="entry name" value="Tscrpt_reg_IclR_C"/>
</dbReference>
<dbReference type="EMBL" id="CP059066">
    <property type="protein sequence ID" value="QSQ08904.1"/>
    <property type="molecule type" value="Genomic_DNA"/>
</dbReference>
<proteinExistence type="predicted"/>
<evidence type="ECO:0000313" key="9">
    <source>
        <dbReference type="Proteomes" id="UP000662904"/>
    </source>
</evidence>
<dbReference type="PROSITE" id="PS51078">
    <property type="entry name" value="ICLR_ED"/>
    <property type="match status" value="1"/>
</dbReference>
<feature type="domain" description="IclR-ED" evidence="7">
    <location>
        <begin position="66"/>
        <end position="249"/>
    </location>
</feature>
<accession>A0A8A0RM83</accession>
<dbReference type="PANTHER" id="PTHR30136">
    <property type="entry name" value="HELIX-TURN-HELIX TRANSCRIPTIONAL REGULATOR, ICLR FAMILY"/>
    <property type="match status" value="1"/>
</dbReference>
<reference evidence="8" key="1">
    <citation type="submission" date="2020-07" db="EMBL/GenBank/DDBJ databases">
        <title>Koleobacter methoxysyntrophicus gen. nov., sp. nov., a novel anaerobic bacterium isolated from deep subsurface oil field and proposal of Koleobacterales ord. nov. in the phylum Firmicutes.</title>
        <authorList>
            <person name="Sakamoto S."/>
            <person name="Tamaki H."/>
        </authorList>
    </citation>
    <scope>NUCLEOTIDE SEQUENCE</scope>
    <source>
        <strain evidence="8">NRmbB1</strain>
    </source>
</reference>
<dbReference type="SUPFAM" id="SSF55781">
    <property type="entry name" value="GAF domain-like"/>
    <property type="match status" value="1"/>
</dbReference>
<comment type="function">
    <text evidence="4">May be an activator protein for the gylABX operon.</text>
</comment>
<dbReference type="FunFam" id="1.10.10.10:FF:000056">
    <property type="entry name" value="IclR family transcriptional regulator"/>
    <property type="match status" value="1"/>
</dbReference>
<dbReference type="Gene3D" id="3.30.450.40">
    <property type="match status" value="1"/>
</dbReference>
<dbReference type="GO" id="GO:0003700">
    <property type="term" value="F:DNA-binding transcription factor activity"/>
    <property type="evidence" value="ECO:0007669"/>
    <property type="project" value="TreeGrafter"/>
</dbReference>
<evidence type="ECO:0000259" key="7">
    <source>
        <dbReference type="PROSITE" id="PS51078"/>
    </source>
</evidence>
<dbReference type="InterPro" id="IPR050707">
    <property type="entry name" value="HTH_MetabolicPath_Reg"/>
</dbReference>
<keyword evidence="9" id="KW-1185">Reference proteome</keyword>